<proteinExistence type="predicted"/>
<comment type="caution">
    <text evidence="2">The sequence shown here is derived from an EMBL/GenBank/DDBJ whole genome shotgun (WGS) entry which is preliminary data.</text>
</comment>
<dbReference type="RefSeq" id="XP_017997621.1">
    <property type="nucleotide sequence ID" value="XM_018144002.1"/>
</dbReference>
<feature type="region of interest" description="Disordered" evidence="1">
    <location>
        <begin position="390"/>
        <end position="449"/>
    </location>
</feature>
<keyword evidence="3" id="KW-1185">Reference proteome</keyword>
<dbReference type="AlphaFoldDB" id="A0A0N0NK56"/>
<dbReference type="GeneID" id="28735882"/>
<organism evidence="2 3">
    <name type="scientific">Cyphellophora attinorum</name>
    <dbReference type="NCBI Taxonomy" id="1664694"/>
    <lineage>
        <taxon>Eukaryota</taxon>
        <taxon>Fungi</taxon>
        <taxon>Dikarya</taxon>
        <taxon>Ascomycota</taxon>
        <taxon>Pezizomycotina</taxon>
        <taxon>Eurotiomycetes</taxon>
        <taxon>Chaetothyriomycetidae</taxon>
        <taxon>Chaetothyriales</taxon>
        <taxon>Cyphellophoraceae</taxon>
        <taxon>Cyphellophora</taxon>
    </lineage>
</organism>
<dbReference type="Proteomes" id="UP000038010">
    <property type="component" value="Unassembled WGS sequence"/>
</dbReference>
<gene>
    <name evidence="2" type="ORF">AB675_3908</name>
</gene>
<accession>A0A0N0NK56</accession>
<name>A0A0N0NK56_9EURO</name>
<dbReference type="VEuPathDB" id="FungiDB:AB675_3908"/>
<evidence type="ECO:0000256" key="1">
    <source>
        <dbReference type="SAM" id="MobiDB-lite"/>
    </source>
</evidence>
<reference evidence="2 3" key="1">
    <citation type="submission" date="2015-06" db="EMBL/GenBank/DDBJ databases">
        <title>Draft genome of the ant-associated black yeast Phialophora attae CBS 131958.</title>
        <authorList>
            <person name="Moreno L.F."/>
            <person name="Stielow B.J."/>
            <person name="de Hoog S."/>
            <person name="Vicente V.A."/>
            <person name="Weiss V.A."/>
            <person name="de Vries M."/>
            <person name="Cruz L.M."/>
            <person name="Souza E.M."/>
        </authorList>
    </citation>
    <scope>NUCLEOTIDE SEQUENCE [LARGE SCALE GENOMIC DNA]</scope>
    <source>
        <strain evidence="2 3">CBS 131958</strain>
    </source>
</reference>
<dbReference type="OrthoDB" id="77405at2759"/>
<sequence length="449" mass="48924">MASSNNTFNHYSYQSRVSSSVESAPSLVFSDHSDDSEVISMPVQVIPYQERPNNPKEKLADAISDLAMSSSGGYVDASIIIQQVLVQLDAVVNHLRAQGENDAANDIAKNTIDTVKSFNSATAPWDLQMFLMEPPSAKPVPGLANSGTASQPRPAVATGGSWASIAAKSIGHGANPLIKFHPSDSIVKRYKEPKETPADLRVVWIQGWAKGRPLGQISEYVTQGPICSMAYAADYGAVCIVFQYAESAQALFDSCNLYQDNEGECLFGVGCKVQMGQPYPLTDDLRRMGGPVHERRRLTFARSQMFAHGMTETRFRNDIYELVGEANVELVWLFNSGNATVVFASTGIARIVREAFLRRSKQRGPYENVHVSYSHDPCEKPMNLITQLGAQPASNKQRPRSDSAKSAGNGNGLHRSNTRNGGGGGVVRRNSKKVPAKDSDGWQTVCHKK</sequence>
<evidence type="ECO:0000313" key="3">
    <source>
        <dbReference type="Proteomes" id="UP000038010"/>
    </source>
</evidence>
<dbReference type="EMBL" id="LFJN01000023">
    <property type="protein sequence ID" value="KPI37658.1"/>
    <property type="molecule type" value="Genomic_DNA"/>
</dbReference>
<dbReference type="STRING" id="1664694.A0A0N0NK56"/>
<evidence type="ECO:0000313" key="2">
    <source>
        <dbReference type="EMBL" id="KPI37658.1"/>
    </source>
</evidence>
<protein>
    <submittedName>
        <fullName evidence="2">Uncharacterized protein</fullName>
    </submittedName>
</protein>